<accession>A0A2S1KRH5</accession>
<dbReference type="AlphaFoldDB" id="A0A2S1KRH5"/>
<dbReference type="RefSeq" id="WP_108730439.1">
    <property type="nucleotide sequence ID" value="NZ_CP020928.1"/>
</dbReference>
<organism evidence="1 2">
    <name type="scientific">Weissella cibaria</name>
    <dbReference type="NCBI Taxonomy" id="137591"/>
    <lineage>
        <taxon>Bacteria</taxon>
        <taxon>Bacillati</taxon>
        <taxon>Bacillota</taxon>
        <taxon>Bacilli</taxon>
        <taxon>Lactobacillales</taxon>
        <taxon>Lactobacillaceae</taxon>
        <taxon>Weissella</taxon>
    </lineage>
</organism>
<reference evidence="1 2" key="1">
    <citation type="submission" date="2017-04" db="EMBL/GenBank/DDBJ databases">
        <title>Weissella cibaria strain m2 complete genome.</title>
        <authorList>
            <person name="Pan Q."/>
            <person name="Tan M."/>
            <person name="Yao F."/>
            <person name="Su S."/>
        </authorList>
    </citation>
    <scope>NUCLEOTIDE SEQUENCE [LARGE SCALE GENOMIC DNA]</scope>
    <source>
        <strain evidence="1 2">M2</strain>
    </source>
</reference>
<dbReference type="EMBL" id="CP020928">
    <property type="protein sequence ID" value="AWF95599.1"/>
    <property type="molecule type" value="Genomic_DNA"/>
</dbReference>
<gene>
    <name evidence="1" type="ORF">B6254_1193</name>
</gene>
<evidence type="ECO:0000313" key="1">
    <source>
        <dbReference type="EMBL" id="AWF95599.1"/>
    </source>
</evidence>
<proteinExistence type="predicted"/>
<sequence>MKYDVISSFSLNGKTEVTLDVAVTDMPTYTAAIDADGNLFKVLRFTFPKTSGIPNASLVLEGIYKGNRIELLN</sequence>
<name>A0A2S1KRH5_9LACO</name>
<evidence type="ECO:0000313" key="2">
    <source>
        <dbReference type="Proteomes" id="UP000244870"/>
    </source>
</evidence>
<dbReference type="Proteomes" id="UP000244870">
    <property type="component" value="Chromosome"/>
</dbReference>
<protein>
    <submittedName>
        <fullName evidence="1">Uncharacterized protein</fullName>
    </submittedName>
</protein>